<feature type="transmembrane region" description="Helical" evidence="7">
    <location>
        <begin position="54"/>
        <end position="74"/>
    </location>
</feature>
<evidence type="ECO:0000256" key="4">
    <source>
        <dbReference type="ARBA" id="ARBA00022989"/>
    </source>
</evidence>
<dbReference type="GO" id="GO:0016020">
    <property type="term" value="C:membrane"/>
    <property type="evidence" value="ECO:0007669"/>
    <property type="project" value="UniProtKB-SubCell"/>
</dbReference>
<gene>
    <name evidence="9" type="ORF">DLJ53_10915</name>
</gene>
<keyword evidence="5 7" id="KW-0472">Membrane</keyword>
<name>A0A8B2NZB6_9HYPH</name>
<feature type="domain" description="EamA" evidence="8">
    <location>
        <begin position="196"/>
        <end position="325"/>
    </location>
</feature>
<dbReference type="AlphaFoldDB" id="A0A8B2NZB6"/>
<organism evidence="9 10">
    <name type="scientific">Acuticoccus sediminis</name>
    <dbReference type="NCBI Taxonomy" id="2184697"/>
    <lineage>
        <taxon>Bacteria</taxon>
        <taxon>Pseudomonadati</taxon>
        <taxon>Pseudomonadota</taxon>
        <taxon>Alphaproteobacteria</taxon>
        <taxon>Hyphomicrobiales</taxon>
        <taxon>Amorphaceae</taxon>
        <taxon>Acuticoccus</taxon>
    </lineage>
</organism>
<feature type="domain" description="EamA" evidence="8">
    <location>
        <begin position="56"/>
        <end position="187"/>
    </location>
</feature>
<evidence type="ECO:0000259" key="8">
    <source>
        <dbReference type="Pfam" id="PF00892"/>
    </source>
</evidence>
<feature type="transmembrane region" description="Helical" evidence="7">
    <location>
        <begin position="254"/>
        <end position="275"/>
    </location>
</feature>
<dbReference type="InterPro" id="IPR000620">
    <property type="entry name" value="EamA_dom"/>
</dbReference>
<protein>
    <recommendedName>
        <fullName evidence="8">EamA domain-containing protein</fullName>
    </recommendedName>
</protein>
<dbReference type="Pfam" id="PF00892">
    <property type="entry name" value="EamA"/>
    <property type="match status" value="2"/>
</dbReference>
<reference evidence="9 10" key="1">
    <citation type="submission" date="2018-05" db="EMBL/GenBank/DDBJ databases">
        <title>Acuticoccus sediminis sp. nov., isolated from deep-sea sediment of Indian Ocean.</title>
        <authorList>
            <person name="Liu X."/>
            <person name="Lai Q."/>
            <person name="Du Y."/>
            <person name="Sun F."/>
            <person name="Zhang X."/>
            <person name="Wang S."/>
            <person name="Shao Z."/>
        </authorList>
    </citation>
    <scope>NUCLEOTIDE SEQUENCE [LARGE SCALE GENOMIC DNA]</scope>
    <source>
        <strain evidence="9 10">PTG4-2</strain>
    </source>
</reference>
<proteinExistence type="inferred from homology"/>
<evidence type="ECO:0000256" key="3">
    <source>
        <dbReference type="ARBA" id="ARBA00022692"/>
    </source>
</evidence>
<evidence type="ECO:0000256" key="5">
    <source>
        <dbReference type="ARBA" id="ARBA00023136"/>
    </source>
</evidence>
<comment type="similarity">
    <text evidence="2">Belongs to the drug/metabolite transporter (DMT) superfamily. 10 TMS drug/metabolite exporter (DME) (TC 2.A.7.3) family.</text>
</comment>
<accession>A0A8B2NZB6</accession>
<dbReference type="SUPFAM" id="SSF103481">
    <property type="entry name" value="Multidrug resistance efflux transporter EmrE"/>
    <property type="match status" value="2"/>
</dbReference>
<feature type="transmembrane region" description="Helical" evidence="7">
    <location>
        <begin position="193"/>
        <end position="214"/>
    </location>
</feature>
<feature type="transmembrane region" description="Helical" evidence="7">
    <location>
        <begin position="81"/>
        <end position="103"/>
    </location>
</feature>
<dbReference type="InterPro" id="IPR037185">
    <property type="entry name" value="EmrE-like"/>
</dbReference>
<dbReference type="Proteomes" id="UP000249590">
    <property type="component" value="Unassembled WGS sequence"/>
</dbReference>
<evidence type="ECO:0000256" key="2">
    <source>
        <dbReference type="ARBA" id="ARBA00009853"/>
    </source>
</evidence>
<keyword evidence="10" id="KW-1185">Reference proteome</keyword>
<feature type="region of interest" description="Disordered" evidence="6">
    <location>
        <begin position="1"/>
        <end position="32"/>
    </location>
</feature>
<dbReference type="PANTHER" id="PTHR22911">
    <property type="entry name" value="ACYL-MALONYL CONDENSING ENZYME-RELATED"/>
    <property type="match status" value="1"/>
</dbReference>
<keyword evidence="4 7" id="KW-1133">Transmembrane helix</keyword>
<feature type="transmembrane region" description="Helical" evidence="7">
    <location>
        <begin position="226"/>
        <end position="248"/>
    </location>
</feature>
<dbReference type="PANTHER" id="PTHR22911:SF6">
    <property type="entry name" value="SOLUTE CARRIER FAMILY 35 MEMBER G1"/>
    <property type="match status" value="1"/>
</dbReference>
<evidence type="ECO:0000256" key="6">
    <source>
        <dbReference type="SAM" id="MobiDB-lite"/>
    </source>
</evidence>
<keyword evidence="3 7" id="KW-0812">Transmembrane</keyword>
<evidence type="ECO:0000313" key="10">
    <source>
        <dbReference type="Proteomes" id="UP000249590"/>
    </source>
</evidence>
<evidence type="ECO:0000256" key="7">
    <source>
        <dbReference type="SAM" id="Phobius"/>
    </source>
</evidence>
<sequence length="358" mass="38043">MGKPPPDASEGSRLGLLHPAAGAPPRTPPPLAARDVQRGVRAVGRRVRTPGPNVVGALWMLGSALVLTVQGSIVKHLGHDLPVVMILFLRMAMIMSIALPLATWRVGFSGLRTRRLGAHVGRAVFGLGMMASAFYAVTVLPLADATALSFTRPIWSMVTSYVAFGEVIGWLGGIATMTGFGGVLIIVQPQTGIHHGMIIALAGAASSSLALVYIKSLTRTEPVARILLYFSAFCTAILFVPAVLWWQTPTMEQLSWLAAMAVFGSLGQMMSSLAVKYGEMTVVTPIDFIRVPAAAFVGYMVFGEQPTWWTFLGTAIILAATVTILQLRRHRTIAAPPVDAASATSVAKTSEPVPGAYR</sequence>
<comment type="caution">
    <text evidence="9">The sequence shown here is derived from an EMBL/GenBank/DDBJ whole genome shotgun (WGS) entry which is preliminary data.</text>
</comment>
<feature type="transmembrane region" description="Helical" evidence="7">
    <location>
        <begin position="164"/>
        <end position="187"/>
    </location>
</feature>
<feature type="transmembrane region" description="Helical" evidence="7">
    <location>
        <begin position="308"/>
        <end position="327"/>
    </location>
</feature>
<dbReference type="EMBL" id="QHHQ01000002">
    <property type="protein sequence ID" value="RAI01900.1"/>
    <property type="molecule type" value="Genomic_DNA"/>
</dbReference>
<feature type="transmembrane region" description="Helical" evidence="7">
    <location>
        <begin position="123"/>
        <end position="143"/>
    </location>
</feature>
<comment type="subcellular location">
    <subcellularLocation>
        <location evidence="1">Membrane</location>
        <topology evidence="1">Multi-pass membrane protein</topology>
    </subcellularLocation>
</comment>
<evidence type="ECO:0000256" key="1">
    <source>
        <dbReference type="ARBA" id="ARBA00004141"/>
    </source>
</evidence>
<evidence type="ECO:0000313" key="9">
    <source>
        <dbReference type="EMBL" id="RAI01900.1"/>
    </source>
</evidence>